<keyword evidence="2" id="KW-1185">Reference proteome</keyword>
<organism evidence="1 2">
    <name type="scientific">Bernardetia litoralis (strain ATCC 23117 / DSM 6794 / NBRC 15988 / NCIMB 1366 / Fx l1 / Sio-4)</name>
    <name type="common">Flexibacter litoralis</name>
    <dbReference type="NCBI Taxonomy" id="880071"/>
    <lineage>
        <taxon>Bacteria</taxon>
        <taxon>Pseudomonadati</taxon>
        <taxon>Bacteroidota</taxon>
        <taxon>Cytophagia</taxon>
        <taxon>Cytophagales</taxon>
        <taxon>Bernardetiaceae</taxon>
        <taxon>Bernardetia</taxon>
    </lineage>
</organism>
<dbReference type="eggNOG" id="COG4861">
    <property type="taxonomic scope" value="Bacteria"/>
</dbReference>
<dbReference type="EMBL" id="CP003345">
    <property type="protein sequence ID" value="AFM03562.1"/>
    <property type="molecule type" value="Genomic_DNA"/>
</dbReference>
<reference evidence="2" key="1">
    <citation type="submission" date="2012-06" db="EMBL/GenBank/DDBJ databases">
        <title>The complete genome of Flexibacter litoralis DSM 6794.</title>
        <authorList>
            <person name="Lucas S."/>
            <person name="Copeland A."/>
            <person name="Lapidus A."/>
            <person name="Glavina del Rio T."/>
            <person name="Dalin E."/>
            <person name="Tice H."/>
            <person name="Bruce D."/>
            <person name="Goodwin L."/>
            <person name="Pitluck S."/>
            <person name="Peters L."/>
            <person name="Ovchinnikova G."/>
            <person name="Lu M."/>
            <person name="Kyrpides N."/>
            <person name="Mavromatis K."/>
            <person name="Ivanova N."/>
            <person name="Brettin T."/>
            <person name="Detter J.C."/>
            <person name="Han C."/>
            <person name="Larimer F."/>
            <person name="Land M."/>
            <person name="Hauser L."/>
            <person name="Markowitz V."/>
            <person name="Cheng J.-F."/>
            <person name="Hugenholtz P."/>
            <person name="Woyke T."/>
            <person name="Wu D."/>
            <person name="Spring S."/>
            <person name="Lang E."/>
            <person name="Kopitz M."/>
            <person name="Brambilla E."/>
            <person name="Klenk H.-P."/>
            <person name="Eisen J.A."/>
        </authorList>
    </citation>
    <scope>NUCLEOTIDE SEQUENCE [LARGE SCALE GENOMIC DNA]</scope>
    <source>
        <strain evidence="2">ATCC 23117 / DSM 6794 / NBRC 15988 / NCIMB 1366 / Sio-4</strain>
    </source>
</reference>
<dbReference type="InterPro" id="IPR036390">
    <property type="entry name" value="WH_DNA-bd_sf"/>
</dbReference>
<protein>
    <submittedName>
        <fullName evidence="1">Uncharacterized protein</fullName>
    </submittedName>
</protein>
<dbReference type="KEGG" id="fli:Fleli_1124"/>
<dbReference type="Pfam" id="PF09952">
    <property type="entry name" value="AbiEi_2"/>
    <property type="match status" value="1"/>
</dbReference>
<dbReference type="SUPFAM" id="SSF46785">
    <property type="entry name" value="Winged helix' DNA-binding domain"/>
    <property type="match status" value="1"/>
</dbReference>
<dbReference type="Proteomes" id="UP000006054">
    <property type="component" value="Chromosome"/>
</dbReference>
<dbReference type="AlphaFoldDB" id="I4AHX7"/>
<evidence type="ECO:0000313" key="2">
    <source>
        <dbReference type="Proteomes" id="UP000006054"/>
    </source>
</evidence>
<proteinExistence type="predicted"/>
<name>I4AHX7_BERLS</name>
<gene>
    <name evidence="1" type="ordered locus">Fleli_1124</name>
</gene>
<dbReference type="InterPro" id="IPR019238">
    <property type="entry name" value="AbiEi_2"/>
</dbReference>
<dbReference type="HOGENOM" id="CLU_065331_0_0_10"/>
<dbReference type="PATRIC" id="fig|880071.3.peg.1095"/>
<dbReference type="STRING" id="880071.Fleli_1124"/>
<accession>I4AHX7</accession>
<sequence length="355" mass="41415">MYVNFFCMLFEYLLYLLTMNEDLLHLAIENLGKNLSIDIKYEIEYEFLQKNNYQIDGKLLFLNEIPFKEFSIEMKNNLSLSVLSNLIKLNEKINNLLVVSDYISKPLKEKLRHKNISYLDAAGNFYLKKGNIFIYIETNKTSKNNFKKTNRAFSPAGLKVIYSFLAVPNLLTKSYRDIAKQSTVSIHTVGKVIKELLRDGYIVKADENNYVIRDKERLFQDWVTLFNKVLRPKLKQRKYQSLKKNQELFTSLKENSENDSIAGELAGQIMTNYLIAENVCLYTEKSFLEISKQNKLIPSENGTVTLIEKFWKTQESNNQIRVNPILVYADLLDNPTPRNIETAQLIFQNYVKTTL</sequence>
<evidence type="ECO:0000313" key="1">
    <source>
        <dbReference type="EMBL" id="AFM03562.1"/>
    </source>
</evidence>